<dbReference type="RefSeq" id="WP_330126545.1">
    <property type="nucleotide sequence ID" value="NZ_JAZDQQ010000032.1"/>
</dbReference>
<evidence type="ECO:0000313" key="1">
    <source>
        <dbReference type="EMBL" id="MEE1883368.1"/>
    </source>
</evidence>
<evidence type="ECO:0008006" key="3">
    <source>
        <dbReference type="Google" id="ProtNLM"/>
    </source>
</evidence>
<gene>
    <name evidence="1" type="ORF">V0R55_24700</name>
</gene>
<accession>A0ABU7GWH9</accession>
<reference evidence="1 2" key="1">
    <citation type="submission" date="2024-01" db="EMBL/GenBank/DDBJ databases">
        <title>Unpublished Manusciprt.</title>
        <authorList>
            <person name="Duman M."/>
            <person name="Valdes E.G."/>
            <person name="Ajmi N."/>
            <person name="Altun S."/>
            <person name="Saticioglu I.B."/>
        </authorList>
    </citation>
    <scope>NUCLEOTIDE SEQUENCE [LARGE SCALE GENOMIC DNA]</scope>
    <source>
        <strain evidence="1 2">139P</strain>
    </source>
</reference>
<proteinExistence type="predicted"/>
<protein>
    <recommendedName>
        <fullName evidence="3">Helix-turn-helix domain-containing protein</fullName>
    </recommendedName>
</protein>
<dbReference type="Proteomes" id="UP001329505">
    <property type="component" value="Unassembled WGS sequence"/>
</dbReference>
<evidence type="ECO:0000313" key="2">
    <source>
        <dbReference type="Proteomes" id="UP001329505"/>
    </source>
</evidence>
<comment type="caution">
    <text evidence="1">The sequence shown here is derived from an EMBL/GenBank/DDBJ whole genome shotgun (WGS) entry which is preliminary data.</text>
</comment>
<name>A0ABU7GWH9_9PSED</name>
<organism evidence="1 2">
    <name type="scientific">Pseudomonas soli</name>
    <dbReference type="NCBI Taxonomy" id="1306993"/>
    <lineage>
        <taxon>Bacteria</taxon>
        <taxon>Pseudomonadati</taxon>
        <taxon>Pseudomonadota</taxon>
        <taxon>Gammaproteobacteria</taxon>
        <taxon>Pseudomonadales</taxon>
        <taxon>Pseudomonadaceae</taxon>
        <taxon>Pseudomonas</taxon>
    </lineage>
</organism>
<keyword evidence="2" id="KW-1185">Reference proteome</keyword>
<sequence length="82" mass="9123">MELNAWIDSLSPASPSKVAAELLGEKRRTVDSWRRFECPPSFAAALNIVKKSGGRVDFNGIYNPFVRALEDGTAKFTPRVRL</sequence>
<dbReference type="EMBL" id="JAZDQQ010000032">
    <property type="protein sequence ID" value="MEE1883368.1"/>
    <property type="molecule type" value="Genomic_DNA"/>
</dbReference>